<dbReference type="RefSeq" id="WP_382395197.1">
    <property type="nucleotide sequence ID" value="NZ_JBHTCQ010000002.1"/>
</dbReference>
<keyword evidence="5 13" id="KW-0479">Metal-binding</keyword>
<comment type="similarity">
    <text evidence="1 13">Belongs to the class-II aminoacyl-tRNA synthetase family.</text>
</comment>
<dbReference type="InterPro" id="IPR002314">
    <property type="entry name" value="aa-tRNA-synt_IIb"/>
</dbReference>
<evidence type="ECO:0000256" key="2">
    <source>
        <dbReference type="ARBA" id="ARBA00022490"/>
    </source>
</evidence>
<keyword evidence="7 13" id="KW-0862">Zinc</keyword>
<evidence type="ECO:0000256" key="12">
    <source>
        <dbReference type="ARBA" id="ARBA00049515"/>
    </source>
</evidence>
<comment type="subcellular location">
    <subcellularLocation>
        <location evidence="13">Cytoplasm</location>
    </subcellularLocation>
</comment>
<evidence type="ECO:0000259" key="15">
    <source>
        <dbReference type="PROSITE" id="PS50862"/>
    </source>
</evidence>
<dbReference type="PANTHER" id="PTHR11451:SF44">
    <property type="entry name" value="THREONINE--TRNA LIGASE, CHLOROPLASTIC_MITOCHONDRIAL 2"/>
    <property type="match status" value="1"/>
</dbReference>
<accession>A0ABW2Q9J3</accession>
<dbReference type="SUPFAM" id="SSF55186">
    <property type="entry name" value="ThrRS/AlaRS common domain"/>
    <property type="match status" value="1"/>
</dbReference>
<keyword evidence="11 13" id="KW-0030">Aminoacyl-tRNA synthetase</keyword>
<dbReference type="InterPro" id="IPR002320">
    <property type="entry name" value="Thr-tRNA-ligase_IIa"/>
</dbReference>
<dbReference type="Gene3D" id="3.30.930.10">
    <property type="entry name" value="Bira Bifunctional Protein, Domain 2"/>
    <property type="match status" value="1"/>
</dbReference>
<evidence type="ECO:0000256" key="4">
    <source>
        <dbReference type="ARBA" id="ARBA00022598"/>
    </source>
</evidence>
<dbReference type="GO" id="GO:0004829">
    <property type="term" value="F:threonine-tRNA ligase activity"/>
    <property type="evidence" value="ECO:0007669"/>
    <property type="project" value="UniProtKB-EC"/>
</dbReference>
<feature type="binding site" evidence="13">
    <location>
        <position position="552"/>
    </location>
    <ligand>
        <name>Zn(2+)</name>
        <dbReference type="ChEBI" id="CHEBI:29105"/>
        <note>catalytic</note>
    </ligand>
</feature>
<dbReference type="InterPro" id="IPR012947">
    <property type="entry name" value="tRNA_SAD"/>
</dbReference>
<comment type="subunit">
    <text evidence="13">Homodimer.</text>
</comment>
<proteinExistence type="inferred from homology"/>
<comment type="caution">
    <text evidence="13">Lacks conserved residue(s) required for the propagation of feature annotation.</text>
</comment>
<feature type="binding site" evidence="13">
    <location>
        <position position="425"/>
    </location>
    <ligand>
        <name>Zn(2+)</name>
        <dbReference type="ChEBI" id="CHEBI:29105"/>
        <note>catalytic</note>
    </ligand>
</feature>
<protein>
    <recommendedName>
        <fullName evidence="13">Threonine--tRNA ligase</fullName>
        <ecNumber evidence="13">6.1.1.3</ecNumber>
    </recommendedName>
    <alternativeName>
        <fullName evidence="13">Threonyl-tRNA synthetase</fullName>
        <shortName evidence="13">ThrRS</shortName>
    </alternativeName>
</protein>
<dbReference type="CDD" id="cd00860">
    <property type="entry name" value="ThrRS_anticodon"/>
    <property type="match status" value="1"/>
</dbReference>
<dbReference type="SUPFAM" id="SSF52954">
    <property type="entry name" value="Class II aaRS ABD-related"/>
    <property type="match status" value="1"/>
</dbReference>
<dbReference type="Proteomes" id="UP001596455">
    <property type="component" value="Unassembled WGS sequence"/>
</dbReference>
<keyword evidence="10 13" id="KW-0648">Protein biosynthesis</keyword>
<dbReference type="PRINTS" id="PR01047">
    <property type="entry name" value="TRNASYNTHTHR"/>
</dbReference>
<dbReference type="InterPro" id="IPR033728">
    <property type="entry name" value="ThrRS_core"/>
</dbReference>
<evidence type="ECO:0000256" key="5">
    <source>
        <dbReference type="ARBA" id="ARBA00022723"/>
    </source>
</evidence>
<keyword evidence="6 13" id="KW-0547">Nucleotide-binding</keyword>
<dbReference type="PROSITE" id="PS50862">
    <property type="entry name" value="AA_TRNA_LIGASE_II"/>
    <property type="match status" value="1"/>
</dbReference>
<organism evidence="16 17">
    <name type="scientific">Georgenia alba</name>
    <dbReference type="NCBI Taxonomy" id="2233858"/>
    <lineage>
        <taxon>Bacteria</taxon>
        <taxon>Bacillati</taxon>
        <taxon>Actinomycetota</taxon>
        <taxon>Actinomycetes</taxon>
        <taxon>Micrococcales</taxon>
        <taxon>Bogoriellaceae</taxon>
        <taxon>Georgenia</taxon>
    </lineage>
</organism>
<keyword evidence="8 13" id="KW-0067">ATP-binding</keyword>
<dbReference type="InterPro" id="IPR018163">
    <property type="entry name" value="Thr/Ala-tRNA-synth_IIc_edit"/>
</dbReference>
<evidence type="ECO:0000256" key="9">
    <source>
        <dbReference type="ARBA" id="ARBA00022884"/>
    </source>
</evidence>
<evidence type="ECO:0000256" key="14">
    <source>
        <dbReference type="SAM" id="MobiDB-lite"/>
    </source>
</evidence>
<evidence type="ECO:0000313" key="16">
    <source>
        <dbReference type="EMBL" id="MFC7406129.1"/>
    </source>
</evidence>
<dbReference type="Pfam" id="PF03129">
    <property type="entry name" value="HGTP_anticodon"/>
    <property type="match status" value="1"/>
</dbReference>
<dbReference type="EC" id="6.1.1.3" evidence="13"/>
<dbReference type="NCBIfam" id="TIGR00418">
    <property type="entry name" value="thrS"/>
    <property type="match status" value="1"/>
</dbReference>
<dbReference type="InterPro" id="IPR006195">
    <property type="entry name" value="aa-tRNA-synth_II"/>
</dbReference>
<keyword evidence="4 13" id="KW-0436">Ligase</keyword>
<sequence>MSTEHILTVDGVEQRVAAGTTGTELFADRKDVVALEVDGELKDLDTDLGALPEGAGVAPVTIDSPAGLEILRHSTAHVLAQAVQQVHPDAKLGIGPPVTDGFYYDFDVADPFTPEDLKALENAMTRIVKEGQAFRRRVVTEEEARAELAGEPYKLELIGLKGPGSGDGESGPHAQDAEGASVEVGGGELSIYDNVRRGGEVAWKDLCRGPHLPSTRLIGNGFSLMRAAGAYWRGSEKNPQLQRIYGTAWPSKEELRAHLERLAEAERRDHRRLGAELDLFSFPDEIGSGLPVFHPKGAMIRMEMEDYSRRRHVEAGYSFVTTPHITKAKLFETSRHLEWYADGMYPPMHLDEVRDAEGNVTKAGQDYYLKPMNCPMHNLVYASRGRSYRELPLRLFEFGAVYRYEKSGVVHGLTRARGFTQDDAHIYCTREQMKDELSSLLTFVLDLLRDYGLDDFYLELSTRDPEKSVGDEQTWEEATRTLAEVAADSGLELVDDPGGAAFYGPKISVQAKDAIGRTWQLSTIQLDFFEPELFELEYTAADGTRQRPVMIHRALFGSIERFFGVLLEHYAGAFPAWLAPVQVVGVPVADVFDDYLRGVLDQLRAHGVRVELDDSDDRFGKKIRNAAKQKVPFVLIAGGEDVDAGAVSFRFRDGTQRNSVPVEEAVQEIVRAIGAREQV</sequence>
<dbReference type="CDD" id="cd00771">
    <property type="entry name" value="ThrRS_core"/>
    <property type="match status" value="1"/>
</dbReference>
<feature type="domain" description="Aminoacyl-transfer RNA synthetases class-II family profile" evidence="15">
    <location>
        <begin position="294"/>
        <end position="575"/>
    </location>
</feature>
<evidence type="ECO:0000256" key="11">
    <source>
        <dbReference type="ARBA" id="ARBA00023146"/>
    </source>
</evidence>
<dbReference type="SMART" id="SM00863">
    <property type="entry name" value="tRNA_SAD"/>
    <property type="match status" value="1"/>
</dbReference>
<comment type="catalytic activity">
    <reaction evidence="12 13">
        <text>tRNA(Thr) + L-threonine + ATP = L-threonyl-tRNA(Thr) + AMP + diphosphate + H(+)</text>
        <dbReference type="Rhea" id="RHEA:24624"/>
        <dbReference type="Rhea" id="RHEA-COMP:9670"/>
        <dbReference type="Rhea" id="RHEA-COMP:9704"/>
        <dbReference type="ChEBI" id="CHEBI:15378"/>
        <dbReference type="ChEBI" id="CHEBI:30616"/>
        <dbReference type="ChEBI" id="CHEBI:33019"/>
        <dbReference type="ChEBI" id="CHEBI:57926"/>
        <dbReference type="ChEBI" id="CHEBI:78442"/>
        <dbReference type="ChEBI" id="CHEBI:78534"/>
        <dbReference type="ChEBI" id="CHEBI:456215"/>
        <dbReference type="EC" id="6.1.1.3"/>
    </reaction>
</comment>
<dbReference type="InterPro" id="IPR047246">
    <property type="entry name" value="ThrRS_anticodon"/>
</dbReference>
<gene>
    <name evidence="13 16" type="primary">thrS</name>
    <name evidence="16" type="ORF">ACFQQL_13505</name>
</gene>
<dbReference type="EMBL" id="JBHTCQ010000002">
    <property type="protein sequence ID" value="MFC7406129.1"/>
    <property type="molecule type" value="Genomic_DNA"/>
</dbReference>
<dbReference type="Pfam" id="PF07973">
    <property type="entry name" value="tRNA_SAD"/>
    <property type="match status" value="1"/>
</dbReference>
<comment type="caution">
    <text evidence="16">The sequence shown here is derived from an EMBL/GenBank/DDBJ whole genome shotgun (WGS) entry which is preliminary data.</text>
</comment>
<evidence type="ECO:0000256" key="13">
    <source>
        <dbReference type="HAMAP-Rule" id="MF_00184"/>
    </source>
</evidence>
<dbReference type="Pfam" id="PF00587">
    <property type="entry name" value="tRNA-synt_2b"/>
    <property type="match status" value="1"/>
</dbReference>
<evidence type="ECO:0000256" key="8">
    <source>
        <dbReference type="ARBA" id="ARBA00022840"/>
    </source>
</evidence>
<reference evidence="17" key="1">
    <citation type="journal article" date="2019" name="Int. J. Syst. Evol. Microbiol.">
        <title>The Global Catalogue of Microorganisms (GCM) 10K type strain sequencing project: providing services to taxonomists for standard genome sequencing and annotation.</title>
        <authorList>
            <consortium name="The Broad Institute Genomics Platform"/>
            <consortium name="The Broad Institute Genome Sequencing Center for Infectious Disease"/>
            <person name="Wu L."/>
            <person name="Ma J."/>
        </authorList>
    </citation>
    <scope>NUCLEOTIDE SEQUENCE [LARGE SCALE GENOMIC DNA]</scope>
    <source>
        <strain evidence="17">JCM 1490</strain>
    </source>
</reference>
<evidence type="ECO:0000256" key="10">
    <source>
        <dbReference type="ARBA" id="ARBA00022917"/>
    </source>
</evidence>
<dbReference type="Gene3D" id="3.30.54.20">
    <property type="match status" value="1"/>
</dbReference>
<dbReference type="InterPro" id="IPR045864">
    <property type="entry name" value="aa-tRNA-synth_II/BPL/LPL"/>
</dbReference>
<name>A0ABW2Q9J3_9MICO</name>
<keyword evidence="2 13" id="KW-0963">Cytoplasm</keyword>
<dbReference type="SUPFAM" id="SSF55681">
    <property type="entry name" value="Class II aaRS and biotin synthetases"/>
    <property type="match status" value="1"/>
</dbReference>
<dbReference type="Gene3D" id="3.30.980.10">
    <property type="entry name" value="Threonyl-trna Synthetase, Chain A, domain 2"/>
    <property type="match status" value="1"/>
</dbReference>
<evidence type="ECO:0000256" key="3">
    <source>
        <dbReference type="ARBA" id="ARBA00022555"/>
    </source>
</evidence>
<evidence type="ECO:0000313" key="17">
    <source>
        <dbReference type="Proteomes" id="UP001596455"/>
    </source>
</evidence>
<dbReference type="InterPro" id="IPR004154">
    <property type="entry name" value="Anticodon-bd"/>
</dbReference>
<dbReference type="Gene3D" id="3.40.50.800">
    <property type="entry name" value="Anticodon-binding domain"/>
    <property type="match status" value="1"/>
</dbReference>
<dbReference type="InterPro" id="IPR036621">
    <property type="entry name" value="Anticodon-bd_dom_sf"/>
</dbReference>
<keyword evidence="17" id="KW-1185">Reference proteome</keyword>
<evidence type="ECO:0000256" key="7">
    <source>
        <dbReference type="ARBA" id="ARBA00022833"/>
    </source>
</evidence>
<dbReference type="HAMAP" id="MF_00184">
    <property type="entry name" value="Thr_tRNA_synth"/>
    <property type="match status" value="1"/>
</dbReference>
<comment type="cofactor">
    <cofactor evidence="13">
        <name>Zn(2+)</name>
        <dbReference type="ChEBI" id="CHEBI:29105"/>
    </cofactor>
    <text evidence="13">Binds 1 zinc ion per subunit.</text>
</comment>
<evidence type="ECO:0000256" key="6">
    <source>
        <dbReference type="ARBA" id="ARBA00022741"/>
    </source>
</evidence>
<feature type="region of interest" description="Disordered" evidence="14">
    <location>
        <begin position="161"/>
        <end position="182"/>
    </location>
</feature>
<feature type="binding site" evidence="13">
    <location>
        <position position="374"/>
    </location>
    <ligand>
        <name>Zn(2+)</name>
        <dbReference type="ChEBI" id="CHEBI:29105"/>
        <note>catalytic</note>
    </ligand>
</feature>
<keyword evidence="3 13" id="KW-0820">tRNA-binding</keyword>
<evidence type="ECO:0000256" key="1">
    <source>
        <dbReference type="ARBA" id="ARBA00008226"/>
    </source>
</evidence>
<keyword evidence="9 13" id="KW-0694">RNA-binding</keyword>
<dbReference type="PANTHER" id="PTHR11451">
    <property type="entry name" value="THREONINE-TRNA LIGASE"/>
    <property type="match status" value="1"/>
</dbReference>